<feature type="domain" description="Trypsin-co-occurring" evidence="1">
    <location>
        <begin position="3"/>
        <end position="79"/>
    </location>
</feature>
<accession>A0ABV5J0A8</accession>
<dbReference type="Proteomes" id="UP001589647">
    <property type="component" value="Unassembled WGS sequence"/>
</dbReference>
<dbReference type="Pfam" id="PF19631">
    <property type="entry name" value="Trypco2"/>
    <property type="match status" value="1"/>
</dbReference>
<dbReference type="InterPro" id="IPR045608">
    <property type="entry name" value="Trypco2"/>
</dbReference>
<keyword evidence="3" id="KW-1185">Reference proteome</keyword>
<evidence type="ECO:0000313" key="2">
    <source>
        <dbReference type="EMBL" id="MFB9209414.1"/>
    </source>
</evidence>
<organism evidence="2 3">
    <name type="scientific">Nonomuraea spiralis</name>
    <dbReference type="NCBI Taxonomy" id="46182"/>
    <lineage>
        <taxon>Bacteria</taxon>
        <taxon>Bacillati</taxon>
        <taxon>Actinomycetota</taxon>
        <taxon>Actinomycetes</taxon>
        <taxon>Streptosporangiales</taxon>
        <taxon>Streptosporangiaceae</taxon>
        <taxon>Nonomuraea</taxon>
    </lineage>
</organism>
<sequence length="95" mass="10394">MEIELASVLRALREELARSVKESEGEAVRFRLEKINLEAQIAVTKGQEGGLGLKLWVLSGDGKRSSQTVSTQLLKLELSAETADGGYVRTRAHRG</sequence>
<evidence type="ECO:0000259" key="1">
    <source>
        <dbReference type="Pfam" id="PF19631"/>
    </source>
</evidence>
<comment type="caution">
    <text evidence="2">The sequence shown here is derived from an EMBL/GenBank/DDBJ whole genome shotgun (WGS) entry which is preliminary data.</text>
</comment>
<dbReference type="RefSeq" id="WP_189648304.1">
    <property type="nucleotide sequence ID" value="NZ_BMRC01000006.1"/>
</dbReference>
<protein>
    <submittedName>
        <fullName evidence="2">Trypco2 family protein</fullName>
    </submittedName>
</protein>
<reference evidence="2 3" key="1">
    <citation type="submission" date="2024-09" db="EMBL/GenBank/DDBJ databases">
        <authorList>
            <person name="Sun Q."/>
            <person name="Mori K."/>
        </authorList>
    </citation>
    <scope>NUCLEOTIDE SEQUENCE [LARGE SCALE GENOMIC DNA]</scope>
    <source>
        <strain evidence="2 3">CCM 3426</strain>
    </source>
</reference>
<name>A0ABV5J0A8_9ACTN</name>
<gene>
    <name evidence="2" type="ORF">ACFFV7_50095</name>
</gene>
<evidence type="ECO:0000313" key="3">
    <source>
        <dbReference type="Proteomes" id="UP001589647"/>
    </source>
</evidence>
<dbReference type="EMBL" id="JBHMEI010000104">
    <property type="protein sequence ID" value="MFB9209414.1"/>
    <property type="molecule type" value="Genomic_DNA"/>
</dbReference>
<proteinExistence type="predicted"/>